<dbReference type="PIRSF" id="PIRSF006470">
    <property type="entry name" value="DctB"/>
    <property type="match status" value="1"/>
</dbReference>
<reference evidence="6" key="1">
    <citation type="submission" date="2016-10" db="EMBL/GenBank/DDBJ databases">
        <authorList>
            <person name="Varghese N."/>
            <person name="Submissions S."/>
        </authorList>
    </citation>
    <scope>NUCLEOTIDE SEQUENCE [LARGE SCALE GENOMIC DNA]</scope>
    <source>
        <strain evidence="6">DSM 21857</strain>
    </source>
</reference>
<keyword evidence="2" id="KW-0813">Transport</keyword>
<keyword evidence="6" id="KW-1185">Reference proteome</keyword>
<accession>A0A1I3SBC9</accession>
<organism evidence="5 6">
    <name type="scientific">Aquamicrobium aerolatum DSM 21857</name>
    <dbReference type="NCBI Taxonomy" id="1121003"/>
    <lineage>
        <taxon>Bacteria</taxon>
        <taxon>Pseudomonadati</taxon>
        <taxon>Pseudomonadota</taxon>
        <taxon>Alphaproteobacteria</taxon>
        <taxon>Hyphomicrobiales</taxon>
        <taxon>Phyllobacteriaceae</taxon>
        <taxon>Aerobium</taxon>
    </lineage>
</organism>
<feature type="chain" id="PRO_5017196705" evidence="4">
    <location>
        <begin position="23"/>
        <end position="327"/>
    </location>
</feature>
<dbReference type="NCBIfam" id="TIGR00787">
    <property type="entry name" value="dctP"/>
    <property type="match status" value="1"/>
</dbReference>
<gene>
    <name evidence="5" type="ORF">SAMN03080618_03317</name>
</gene>
<dbReference type="InterPro" id="IPR004682">
    <property type="entry name" value="TRAP_DctP"/>
</dbReference>
<dbReference type="AlphaFoldDB" id="A0A1I3SBC9"/>
<dbReference type="GO" id="GO:0055085">
    <property type="term" value="P:transmembrane transport"/>
    <property type="evidence" value="ECO:0007669"/>
    <property type="project" value="InterPro"/>
</dbReference>
<evidence type="ECO:0000256" key="1">
    <source>
        <dbReference type="ARBA" id="ARBA00009023"/>
    </source>
</evidence>
<dbReference type="Gene3D" id="3.40.190.170">
    <property type="entry name" value="Bacterial extracellular solute-binding protein, family 7"/>
    <property type="match status" value="1"/>
</dbReference>
<evidence type="ECO:0000256" key="3">
    <source>
        <dbReference type="ARBA" id="ARBA00022729"/>
    </source>
</evidence>
<protein>
    <submittedName>
        <fullName evidence="5">Tripartite ATP-independent transporter solute receptor, DctP family</fullName>
    </submittedName>
</protein>
<sequence>MRKISLVGMALCFAIAASSAMAETMLRLSHHHAVDGAVDKTAKHFAELVSEKTGGRVTVRVFPGAQLGQELEAFDLLNQGGLDMTVTAVSQMESAYPPVAVTSLPFIFRDWDHVREAFSGEFGDRLRSELRDRSQVEILSYFGLGFRDMLFIGEPAKTVEAMSGLRMRSPENFIWISMFESLGARPTPITWGEVYTAMQTGVADGLDSPAASAIDMKFNEVTKSLVRTRHMYSAMSLSANKTTLQRLSPEDQQLVREAALETGIWADAEIAIPGEEAAYKKLAESGVAIHDVDNIEPWQKAVAPVWKIVTDRQDGSDQLIDMLTGGK</sequence>
<dbReference type="NCBIfam" id="NF037995">
    <property type="entry name" value="TRAP_S1"/>
    <property type="match status" value="1"/>
</dbReference>
<dbReference type="Pfam" id="PF03480">
    <property type="entry name" value="DctP"/>
    <property type="match status" value="1"/>
</dbReference>
<dbReference type="Proteomes" id="UP000242763">
    <property type="component" value="Unassembled WGS sequence"/>
</dbReference>
<evidence type="ECO:0000313" key="5">
    <source>
        <dbReference type="EMBL" id="SFJ56113.1"/>
    </source>
</evidence>
<dbReference type="GO" id="GO:0030288">
    <property type="term" value="C:outer membrane-bounded periplasmic space"/>
    <property type="evidence" value="ECO:0007669"/>
    <property type="project" value="InterPro"/>
</dbReference>
<keyword evidence="5" id="KW-0675">Receptor</keyword>
<evidence type="ECO:0000313" key="6">
    <source>
        <dbReference type="Proteomes" id="UP000242763"/>
    </source>
</evidence>
<dbReference type="PANTHER" id="PTHR33376">
    <property type="match status" value="1"/>
</dbReference>
<dbReference type="EMBL" id="FORF01000029">
    <property type="protein sequence ID" value="SFJ56113.1"/>
    <property type="molecule type" value="Genomic_DNA"/>
</dbReference>
<dbReference type="CDD" id="cd13603">
    <property type="entry name" value="PBP2_TRAP_Siap_TeaA_like"/>
    <property type="match status" value="1"/>
</dbReference>
<dbReference type="InterPro" id="IPR038404">
    <property type="entry name" value="TRAP_DctP_sf"/>
</dbReference>
<evidence type="ECO:0000256" key="4">
    <source>
        <dbReference type="SAM" id="SignalP"/>
    </source>
</evidence>
<dbReference type="InterPro" id="IPR018389">
    <property type="entry name" value="DctP_fam"/>
</dbReference>
<name>A0A1I3SBC9_9HYPH</name>
<feature type="signal peptide" evidence="4">
    <location>
        <begin position="1"/>
        <end position="22"/>
    </location>
</feature>
<dbReference type="RefSeq" id="WP_175556760.1">
    <property type="nucleotide sequence ID" value="NZ_FORF01000029.1"/>
</dbReference>
<dbReference type="STRING" id="1121003.SAMN03080618_03317"/>
<comment type="similarity">
    <text evidence="1">Belongs to the bacterial solute-binding protein 7 family.</text>
</comment>
<keyword evidence="3 4" id="KW-0732">Signal</keyword>
<proteinExistence type="inferred from homology"/>
<dbReference type="PANTHER" id="PTHR33376:SF7">
    <property type="entry name" value="C4-DICARBOXYLATE-BINDING PROTEIN DCTB"/>
    <property type="match status" value="1"/>
</dbReference>
<evidence type="ECO:0000256" key="2">
    <source>
        <dbReference type="ARBA" id="ARBA00022448"/>
    </source>
</evidence>